<reference evidence="2 3" key="1">
    <citation type="journal article" date="2018" name="New Phytol.">
        <title>Phylogenomics of Endogonaceae and evolution of mycorrhizas within Mucoromycota.</title>
        <authorList>
            <person name="Chang Y."/>
            <person name="Desiro A."/>
            <person name="Na H."/>
            <person name="Sandor L."/>
            <person name="Lipzen A."/>
            <person name="Clum A."/>
            <person name="Barry K."/>
            <person name="Grigoriev I.V."/>
            <person name="Martin F.M."/>
            <person name="Stajich J.E."/>
            <person name="Smith M.E."/>
            <person name="Bonito G."/>
            <person name="Spatafora J.W."/>
        </authorList>
    </citation>
    <scope>NUCLEOTIDE SEQUENCE [LARGE SCALE GENOMIC DNA]</scope>
    <source>
        <strain evidence="2 3">AD002</strain>
    </source>
</reference>
<comment type="caution">
    <text evidence="2">The sequence shown here is derived from an EMBL/GenBank/DDBJ whole genome shotgun (WGS) entry which is preliminary data.</text>
</comment>
<protein>
    <submittedName>
        <fullName evidence="2">Uncharacterized protein</fullName>
    </submittedName>
</protein>
<evidence type="ECO:0000313" key="3">
    <source>
        <dbReference type="Proteomes" id="UP000274822"/>
    </source>
</evidence>
<sequence length="82" mass="9155">MPKEINNRQERANVKSQQRPKQRLQSCLETLTDPQGCSTTKFPLHVPDGAKSIAEQVIDIDNCIHPARLGVRPSQGVPVRNI</sequence>
<name>A0A433QX99_9FUNG</name>
<dbReference type="EMBL" id="RBNJ01000518">
    <property type="protein sequence ID" value="RUS34396.1"/>
    <property type="molecule type" value="Genomic_DNA"/>
</dbReference>
<feature type="compositionally biased region" description="Basic and acidic residues" evidence="1">
    <location>
        <begin position="1"/>
        <end position="13"/>
    </location>
</feature>
<evidence type="ECO:0000313" key="2">
    <source>
        <dbReference type="EMBL" id="RUS34396.1"/>
    </source>
</evidence>
<organism evidence="2 3">
    <name type="scientific">Jimgerdemannia flammicorona</name>
    <dbReference type="NCBI Taxonomy" id="994334"/>
    <lineage>
        <taxon>Eukaryota</taxon>
        <taxon>Fungi</taxon>
        <taxon>Fungi incertae sedis</taxon>
        <taxon>Mucoromycota</taxon>
        <taxon>Mucoromycotina</taxon>
        <taxon>Endogonomycetes</taxon>
        <taxon>Endogonales</taxon>
        <taxon>Endogonaceae</taxon>
        <taxon>Jimgerdemannia</taxon>
    </lineage>
</organism>
<feature type="region of interest" description="Disordered" evidence="1">
    <location>
        <begin position="1"/>
        <end position="22"/>
    </location>
</feature>
<dbReference type="Proteomes" id="UP000274822">
    <property type="component" value="Unassembled WGS sequence"/>
</dbReference>
<keyword evidence="3" id="KW-1185">Reference proteome</keyword>
<proteinExistence type="predicted"/>
<dbReference type="AlphaFoldDB" id="A0A433QX99"/>
<gene>
    <name evidence="2" type="ORF">BC938DRAFT_480686</name>
</gene>
<evidence type="ECO:0000256" key="1">
    <source>
        <dbReference type="SAM" id="MobiDB-lite"/>
    </source>
</evidence>
<accession>A0A433QX99</accession>